<feature type="region of interest" description="Disordered" evidence="1">
    <location>
        <begin position="218"/>
        <end position="248"/>
    </location>
</feature>
<dbReference type="AlphaFoldDB" id="A0A9P4NJC8"/>
<evidence type="ECO:0000256" key="1">
    <source>
        <dbReference type="SAM" id="MobiDB-lite"/>
    </source>
</evidence>
<comment type="caution">
    <text evidence="2">The sequence shown here is derived from an EMBL/GenBank/DDBJ whole genome shotgun (WGS) entry which is preliminary data.</text>
</comment>
<keyword evidence="3" id="KW-1185">Reference proteome</keyword>
<reference evidence="2" key="1">
    <citation type="journal article" date="2020" name="Stud. Mycol.">
        <title>101 Dothideomycetes genomes: a test case for predicting lifestyles and emergence of pathogens.</title>
        <authorList>
            <person name="Haridas S."/>
            <person name="Albert R."/>
            <person name="Binder M."/>
            <person name="Bloem J."/>
            <person name="Labutti K."/>
            <person name="Salamov A."/>
            <person name="Andreopoulos B."/>
            <person name="Baker S."/>
            <person name="Barry K."/>
            <person name="Bills G."/>
            <person name="Bluhm B."/>
            <person name="Cannon C."/>
            <person name="Castanera R."/>
            <person name="Culley D."/>
            <person name="Daum C."/>
            <person name="Ezra D."/>
            <person name="Gonzalez J."/>
            <person name="Henrissat B."/>
            <person name="Kuo A."/>
            <person name="Liang C."/>
            <person name="Lipzen A."/>
            <person name="Lutzoni F."/>
            <person name="Magnuson J."/>
            <person name="Mondo S."/>
            <person name="Nolan M."/>
            <person name="Ohm R."/>
            <person name="Pangilinan J."/>
            <person name="Park H.-J."/>
            <person name="Ramirez L."/>
            <person name="Alfaro M."/>
            <person name="Sun H."/>
            <person name="Tritt A."/>
            <person name="Yoshinaga Y."/>
            <person name="Zwiers L.-H."/>
            <person name="Turgeon B."/>
            <person name="Goodwin S."/>
            <person name="Spatafora J."/>
            <person name="Crous P."/>
            <person name="Grigoriev I."/>
        </authorList>
    </citation>
    <scope>NUCLEOTIDE SEQUENCE</scope>
    <source>
        <strain evidence="2">CBS 130266</strain>
    </source>
</reference>
<dbReference type="EMBL" id="MU007083">
    <property type="protein sequence ID" value="KAF2423302.1"/>
    <property type="molecule type" value="Genomic_DNA"/>
</dbReference>
<evidence type="ECO:0000313" key="3">
    <source>
        <dbReference type="Proteomes" id="UP000800235"/>
    </source>
</evidence>
<accession>A0A9P4NJC8</accession>
<dbReference type="Proteomes" id="UP000800235">
    <property type="component" value="Unassembled WGS sequence"/>
</dbReference>
<evidence type="ECO:0000313" key="2">
    <source>
        <dbReference type="EMBL" id="KAF2423302.1"/>
    </source>
</evidence>
<dbReference type="Gene3D" id="3.40.30.10">
    <property type="entry name" value="Glutaredoxin"/>
    <property type="match status" value="1"/>
</dbReference>
<organism evidence="2 3">
    <name type="scientific">Tothia fuscella</name>
    <dbReference type="NCBI Taxonomy" id="1048955"/>
    <lineage>
        <taxon>Eukaryota</taxon>
        <taxon>Fungi</taxon>
        <taxon>Dikarya</taxon>
        <taxon>Ascomycota</taxon>
        <taxon>Pezizomycotina</taxon>
        <taxon>Dothideomycetes</taxon>
        <taxon>Pleosporomycetidae</taxon>
        <taxon>Venturiales</taxon>
        <taxon>Cylindrosympodiaceae</taxon>
        <taxon>Tothia</taxon>
    </lineage>
</organism>
<proteinExistence type="predicted"/>
<gene>
    <name evidence="2" type="ORF">EJ08DRAFT_453322</name>
</gene>
<name>A0A9P4NJC8_9PEZI</name>
<protein>
    <submittedName>
        <fullName evidence="2">Uncharacterized protein</fullName>
    </submittedName>
</protein>
<sequence length="411" mass="46994">MSLGSQRQPQVEFHGAYLNAPYYDYGFDVVRPIDTQSPEDFDRYLNFLKAVLKKWRGTIDPKGKFFIVHQHYFEWKFKERQIIPFDGNYFLQFGSKSCQREPTHNVEETYLEIWRLAEEYLGSDIVRRSKCWFSGDQKRDLPDWKPPTDRALREAREAVLGMAEVLDPPAWKLALQVEGVTIDEQPSQVNVFRQDTLMEDVDHSAQDLTLPSINELLAGIGDDSGAPTRTRESAPPPPDREASPRPWRGVLPLLNSLSRNSSRSSIDAENVQSLLSGNFLTAPTSPINPALTRILDSIEVPPNVPHPMRASLDNMFSKLEVNICLEGTLKETECTMSQAIVAELRKRKGLHLGFYDILANEEMRVYLECHENVKEFPALFVEGKLLDLKAAEVRLPYSVLSRNFWIELIVE</sequence>